<comment type="caution">
    <text evidence="2">The sequence shown here is derived from an EMBL/GenBank/DDBJ whole genome shotgun (WGS) entry which is preliminary data.</text>
</comment>
<gene>
    <name evidence="2" type="ORF">FB45DRAFT_734866</name>
</gene>
<organism evidence="2 3">
    <name type="scientific">Roridomyces roridus</name>
    <dbReference type="NCBI Taxonomy" id="1738132"/>
    <lineage>
        <taxon>Eukaryota</taxon>
        <taxon>Fungi</taxon>
        <taxon>Dikarya</taxon>
        <taxon>Basidiomycota</taxon>
        <taxon>Agaricomycotina</taxon>
        <taxon>Agaricomycetes</taxon>
        <taxon>Agaricomycetidae</taxon>
        <taxon>Agaricales</taxon>
        <taxon>Marasmiineae</taxon>
        <taxon>Mycenaceae</taxon>
        <taxon>Roridomyces</taxon>
    </lineage>
</organism>
<proteinExistence type="predicted"/>
<evidence type="ECO:0000313" key="3">
    <source>
        <dbReference type="Proteomes" id="UP001221142"/>
    </source>
</evidence>
<dbReference type="InterPro" id="IPR053185">
    <property type="entry name" value="SET_domain_protein"/>
</dbReference>
<dbReference type="InterPro" id="IPR001214">
    <property type="entry name" value="SET_dom"/>
</dbReference>
<dbReference type="AlphaFoldDB" id="A0AAD7CEV3"/>
<reference evidence="2" key="1">
    <citation type="submission" date="2023-03" db="EMBL/GenBank/DDBJ databases">
        <title>Massive genome expansion in bonnet fungi (Mycena s.s.) driven by repeated elements and novel gene families across ecological guilds.</title>
        <authorList>
            <consortium name="Lawrence Berkeley National Laboratory"/>
            <person name="Harder C.B."/>
            <person name="Miyauchi S."/>
            <person name="Viragh M."/>
            <person name="Kuo A."/>
            <person name="Thoen E."/>
            <person name="Andreopoulos B."/>
            <person name="Lu D."/>
            <person name="Skrede I."/>
            <person name="Drula E."/>
            <person name="Henrissat B."/>
            <person name="Morin E."/>
            <person name="Kohler A."/>
            <person name="Barry K."/>
            <person name="LaButti K."/>
            <person name="Morin E."/>
            <person name="Salamov A."/>
            <person name="Lipzen A."/>
            <person name="Mereny Z."/>
            <person name="Hegedus B."/>
            <person name="Baldrian P."/>
            <person name="Stursova M."/>
            <person name="Weitz H."/>
            <person name="Taylor A."/>
            <person name="Grigoriev I.V."/>
            <person name="Nagy L.G."/>
            <person name="Martin F."/>
            <person name="Kauserud H."/>
        </authorList>
    </citation>
    <scope>NUCLEOTIDE SEQUENCE</scope>
    <source>
        <strain evidence="2">9284</strain>
    </source>
</reference>
<dbReference type="PANTHER" id="PTHR47332">
    <property type="entry name" value="SET DOMAIN-CONTAINING PROTEIN 5"/>
    <property type="match status" value="1"/>
</dbReference>
<protein>
    <recommendedName>
        <fullName evidence="1">SET domain-containing protein</fullName>
    </recommendedName>
</protein>
<dbReference type="CDD" id="cd20071">
    <property type="entry name" value="SET_SMYD"/>
    <property type="match status" value="1"/>
</dbReference>
<name>A0AAD7CEV3_9AGAR</name>
<feature type="domain" description="SET" evidence="1">
    <location>
        <begin position="66"/>
        <end position="221"/>
    </location>
</feature>
<dbReference type="PROSITE" id="PS50280">
    <property type="entry name" value="SET"/>
    <property type="match status" value="1"/>
</dbReference>
<keyword evidence="3" id="KW-1185">Reference proteome</keyword>
<dbReference type="SUPFAM" id="SSF82199">
    <property type="entry name" value="SET domain"/>
    <property type="match status" value="1"/>
</dbReference>
<dbReference type="EMBL" id="JARKIF010000002">
    <property type="protein sequence ID" value="KAJ7646927.1"/>
    <property type="molecule type" value="Genomic_DNA"/>
</dbReference>
<dbReference type="Pfam" id="PF00856">
    <property type="entry name" value="SET"/>
    <property type="match status" value="1"/>
</dbReference>
<dbReference type="InterPro" id="IPR011990">
    <property type="entry name" value="TPR-like_helical_dom_sf"/>
</dbReference>
<dbReference type="Gene3D" id="1.25.40.10">
    <property type="entry name" value="Tetratricopeptide repeat domain"/>
    <property type="match status" value="1"/>
</dbReference>
<sequence length="375" mass="41036">MNTDIRSNPILDSPYFDLAGHVGSRAYCLDNIVYASGSDETSVLLDVGVRNLVPNPIPEPAVQPSHAFEIRKTPTGGFGMFAGQAIPAGALISVERPSLIAPYIIALQTHSESDLFTALLQRLTPSTASCVSALANCKPLQECDPLEGIIRTNAIAITLPVPANVPHPELPTHRAIFVNTSRCNHSCSPNAAWHWDISTFSLSLKALRPLSKGEEITVTYITPTYSRAERRVRLQAMYNFTCACAACGQPTSQSSDAARLELHSFWSSTTLPSFETWCLDGSLSDHLLIDAHKRAVELIATEGLEVLADYGKHLDAIAMGYGALKEVKLFREWAGRARNARADDAGVKVLQKWINEPETFPVWGWRKSLKSPRQS</sequence>
<dbReference type="Proteomes" id="UP001221142">
    <property type="component" value="Unassembled WGS sequence"/>
</dbReference>
<dbReference type="Gene3D" id="2.170.270.10">
    <property type="entry name" value="SET domain"/>
    <property type="match status" value="1"/>
</dbReference>
<accession>A0AAD7CEV3</accession>
<dbReference type="InterPro" id="IPR046341">
    <property type="entry name" value="SET_dom_sf"/>
</dbReference>
<evidence type="ECO:0000313" key="2">
    <source>
        <dbReference type="EMBL" id="KAJ7646927.1"/>
    </source>
</evidence>
<evidence type="ECO:0000259" key="1">
    <source>
        <dbReference type="PROSITE" id="PS50280"/>
    </source>
</evidence>
<dbReference type="PANTHER" id="PTHR47332:SF4">
    <property type="entry name" value="SET DOMAIN-CONTAINING PROTEIN 5"/>
    <property type="match status" value="1"/>
</dbReference>
<dbReference type="SMART" id="SM00317">
    <property type="entry name" value="SET"/>
    <property type="match status" value="1"/>
</dbReference>